<dbReference type="EMBL" id="CP034726">
    <property type="protein sequence ID" value="QBP17677.1"/>
    <property type="molecule type" value="Genomic_DNA"/>
</dbReference>
<dbReference type="AlphaFoldDB" id="A0A4P6ZJM2"/>
<protein>
    <submittedName>
        <fullName evidence="1">Uncharacterized protein</fullName>
    </submittedName>
</protein>
<dbReference type="KEGG" id="lji:ELX58_00425"/>
<name>A0A4P6ZJM2_9LACO</name>
<organism evidence="1 2">
    <name type="scientific">Acetilactobacillus jinshanensis</name>
    <dbReference type="NCBI Taxonomy" id="1720083"/>
    <lineage>
        <taxon>Bacteria</taxon>
        <taxon>Bacillati</taxon>
        <taxon>Bacillota</taxon>
        <taxon>Bacilli</taxon>
        <taxon>Lactobacillales</taxon>
        <taxon>Lactobacillaceae</taxon>
        <taxon>Acetilactobacillus</taxon>
    </lineage>
</organism>
<gene>
    <name evidence="1" type="ORF">ELX58_00425</name>
</gene>
<keyword evidence="2" id="KW-1185">Reference proteome</keyword>
<proteinExistence type="predicted"/>
<evidence type="ECO:0000313" key="2">
    <source>
        <dbReference type="Proteomes" id="UP000294321"/>
    </source>
</evidence>
<dbReference type="RefSeq" id="WP_133441222.1">
    <property type="nucleotide sequence ID" value="NZ_CP034726.1"/>
</dbReference>
<accession>A0A4P6ZJM2</accession>
<reference evidence="2" key="1">
    <citation type="submission" date="2018-12" db="EMBL/GenBank/DDBJ databases">
        <title>A new species of lactobacillus.</title>
        <authorList>
            <person name="Jian Y."/>
            <person name="Xin L."/>
            <person name="Hong Z.J."/>
            <person name="Ming L.Z."/>
            <person name="Hong X.Z."/>
        </authorList>
    </citation>
    <scope>NUCLEOTIDE SEQUENCE [LARGE SCALE GENOMIC DNA]</scope>
    <source>
        <strain evidence="2">HSLZ-75</strain>
    </source>
</reference>
<dbReference type="Proteomes" id="UP000294321">
    <property type="component" value="Chromosome"/>
</dbReference>
<dbReference type="OrthoDB" id="262615at2"/>
<sequence>MSSIKGFHDNTMIGTDNFRVVLDAIRLCITYNSAGKRNKSLFMIPIFGKLHRITTQEVSKYWDNQVHILYPLAKLDRVYKRDLLSGRTTVEISVSDAKVLAIAVKLLNDVANDAIKSYQDTKNYKLVQNVLIGLSQVK</sequence>
<evidence type="ECO:0000313" key="1">
    <source>
        <dbReference type="EMBL" id="QBP17677.1"/>
    </source>
</evidence>